<organism evidence="1 2">
    <name type="scientific">Solanum bulbocastanum</name>
    <name type="common">Wild potato</name>
    <dbReference type="NCBI Taxonomy" id="147425"/>
    <lineage>
        <taxon>Eukaryota</taxon>
        <taxon>Viridiplantae</taxon>
        <taxon>Streptophyta</taxon>
        <taxon>Embryophyta</taxon>
        <taxon>Tracheophyta</taxon>
        <taxon>Spermatophyta</taxon>
        <taxon>Magnoliopsida</taxon>
        <taxon>eudicotyledons</taxon>
        <taxon>Gunneridae</taxon>
        <taxon>Pentapetalae</taxon>
        <taxon>asterids</taxon>
        <taxon>lamiids</taxon>
        <taxon>Solanales</taxon>
        <taxon>Solanaceae</taxon>
        <taxon>Solanoideae</taxon>
        <taxon>Solaneae</taxon>
        <taxon>Solanum</taxon>
    </lineage>
</organism>
<protein>
    <submittedName>
        <fullName evidence="1">Uncharacterized protein</fullName>
    </submittedName>
</protein>
<dbReference type="Proteomes" id="UP001371456">
    <property type="component" value="Unassembled WGS sequence"/>
</dbReference>
<keyword evidence="2" id="KW-1185">Reference proteome</keyword>
<proteinExistence type="predicted"/>
<dbReference type="AlphaFoldDB" id="A0AAN8Y7Q5"/>
<evidence type="ECO:0000313" key="2">
    <source>
        <dbReference type="Proteomes" id="UP001371456"/>
    </source>
</evidence>
<gene>
    <name evidence="1" type="ORF">RDI58_022047</name>
</gene>
<comment type="caution">
    <text evidence="1">The sequence shown here is derived from an EMBL/GenBank/DDBJ whole genome shotgun (WGS) entry which is preliminary data.</text>
</comment>
<accession>A0AAN8Y7Q5</accession>
<evidence type="ECO:0000313" key="1">
    <source>
        <dbReference type="EMBL" id="KAK6779863.1"/>
    </source>
</evidence>
<reference evidence="1 2" key="1">
    <citation type="submission" date="2024-02" db="EMBL/GenBank/DDBJ databases">
        <title>de novo genome assembly of Solanum bulbocastanum strain 11H21.</title>
        <authorList>
            <person name="Hosaka A.J."/>
        </authorList>
    </citation>
    <scope>NUCLEOTIDE SEQUENCE [LARGE SCALE GENOMIC DNA]</scope>
    <source>
        <tissue evidence="1">Young leaves</tissue>
    </source>
</reference>
<name>A0AAN8Y7Q5_SOLBU</name>
<sequence length="109" mass="12708">MCATTRYKFIAKLRHDILRPLKLKHYKSLESAFHDALKVEEDLKEETFYKAKVSLTSSLSKGNEKWKRTYREQVRSSCQVNLILFNALGSNEEETLNVNALLEEKLCII</sequence>
<dbReference type="EMBL" id="JBANQN010000009">
    <property type="protein sequence ID" value="KAK6779863.1"/>
    <property type="molecule type" value="Genomic_DNA"/>
</dbReference>